<protein>
    <submittedName>
        <fullName evidence="1">Uncharacterized protein</fullName>
    </submittedName>
</protein>
<dbReference type="RefSeq" id="WP_135260724.1">
    <property type="nucleotide sequence ID" value="NZ_SJZF01000018.1"/>
</dbReference>
<reference evidence="1 2" key="1">
    <citation type="submission" date="2019-03" db="EMBL/GenBank/DDBJ databases">
        <title>Thermus tengchongensis species for the arsenic transformation mechanism.</title>
        <authorList>
            <person name="Yuan G.C."/>
        </authorList>
    </citation>
    <scope>NUCLEOTIDE SEQUENCE [LARGE SCALE GENOMIC DNA]</scope>
    <source>
        <strain evidence="1 2">15W</strain>
    </source>
</reference>
<evidence type="ECO:0000313" key="1">
    <source>
        <dbReference type="EMBL" id="TFU25628.1"/>
    </source>
</evidence>
<evidence type="ECO:0000313" key="2">
    <source>
        <dbReference type="Proteomes" id="UP000297668"/>
    </source>
</evidence>
<dbReference type="AlphaFoldDB" id="A0A4Y9FBR3"/>
<organism evidence="1 2">
    <name type="scientific">Thermus tengchongensis</name>
    <dbReference type="NCBI Taxonomy" id="1214928"/>
    <lineage>
        <taxon>Bacteria</taxon>
        <taxon>Thermotogati</taxon>
        <taxon>Deinococcota</taxon>
        <taxon>Deinococci</taxon>
        <taxon>Thermales</taxon>
        <taxon>Thermaceae</taxon>
        <taxon>Thermus</taxon>
    </lineage>
</organism>
<sequence>MRANVFIASKRSEEGARLLWRDVPVETARRLCSTPETCWAESMLVWAYCDSLGLHPGDPVVDNGSLDHLLTEEERKEVLCWDGRGWVLVAERRKG</sequence>
<comment type="caution">
    <text evidence="1">The sequence shown here is derived from an EMBL/GenBank/DDBJ whole genome shotgun (WGS) entry which is preliminary data.</text>
</comment>
<proteinExistence type="predicted"/>
<gene>
    <name evidence="1" type="ORF">E0687_10000</name>
</gene>
<dbReference type="EMBL" id="SJZF01000018">
    <property type="protein sequence ID" value="TFU25628.1"/>
    <property type="molecule type" value="Genomic_DNA"/>
</dbReference>
<name>A0A4Y9FBR3_9DEIN</name>
<accession>A0A4Y9FBR3</accession>
<dbReference type="Proteomes" id="UP000297668">
    <property type="component" value="Unassembled WGS sequence"/>
</dbReference>